<dbReference type="KEGG" id="tem:JW646_18530"/>
<proteinExistence type="predicted"/>
<accession>A0AAX2ZFI2</accession>
<dbReference type="AlphaFoldDB" id="A0AAX2ZFI2"/>
<dbReference type="RefSeq" id="WP_228415965.1">
    <property type="nucleotide sequence ID" value="NZ_CP081135.1"/>
</dbReference>
<name>A0AAX2ZFI2_9FIRM</name>
<dbReference type="Proteomes" id="UP001198983">
    <property type="component" value="Chromosome"/>
</dbReference>
<evidence type="ECO:0000256" key="1">
    <source>
        <dbReference type="SAM" id="Coils"/>
    </source>
</evidence>
<protein>
    <submittedName>
        <fullName evidence="2">Uncharacterized protein</fullName>
    </submittedName>
</protein>
<evidence type="ECO:0000313" key="3">
    <source>
        <dbReference type="Proteomes" id="UP001198983"/>
    </source>
</evidence>
<feature type="coiled-coil region" evidence="1">
    <location>
        <begin position="62"/>
        <end position="121"/>
    </location>
</feature>
<gene>
    <name evidence="2" type="ORF">JW646_18530</name>
</gene>
<reference evidence="2 3" key="1">
    <citation type="journal article" date="2023" name="Int. J. Syst. Evol. Microbiol.">
        <title>Terrisporobacter hibernicus sp. nov., isolated from bovine faeces in Northern Ireland.</title>
        <authorList>
            <person name="Mitchell M."/>
            <person name="Nguyen S.V."/>
            <person name="Connor M."/>
            <person name="Fairley D.J."/>
            <person name="Donoghue O."/>
            <person name="Marshall H."/>
            <person name="Koolman L."/>
            <person name="McMullan G."/>
            <person name="Schaffer K.E."/>
            <person name="McGrath J.W."/>
            <person name="Fanning S."/>
        </authorList>
    </citation>
    <scope>NUCLEOTIDE SEQUENCE [LARGE SCALE GENOMIC DNA]</scope>
    <source>
        <strain evidence="2 3">MCA3</strain>
    </source>
</reference>
<sequence length="1053" mass="114997">MLTDIDKEFDTPEIDENGELIETIEEDDVFIEEDLGLEEQPDSFYEGVENDIVQEGEEEEEFDNIQEVTVEAKENYENAKEQLVAIFTSILEKGEITAEDNVEIEQVKEQYSEAYNSIKENTEVIQKKTLEERVQELADGMVGATTDEILNILTDDGRKPWLYKDDDGNVLMDGTAIPELTVLVQKLNLIATDGENEGEIQLTPNFINMVVKDTGAGNSVNKIVNKYYLSTSKTELIGGTWVDVLPTPSEQEGKFLWIKTVTTFLDKDKLPQETTPICISGQDGSNGKDGLNGADGVDGKDGVSLTYKGEFTAHPSNPQNGWYYRNTTEGKTFVYQDDNWYQMTVDGQDGLNGNNGKDGLSIEYKGELSSPPSNPVKNWTYKDSDNGVVYIYTGLAWEVMTYDGSNGQDGANGQNGLSIFVTYNDSATQPATPTGNGTTNGWHTNVTSSVIWMSQKVASSSTTGTWGVPIKIQGKDGQDGASVQEVIIQYSKNTSTINAPADGWGTSMPSYQEGYFLWIRTRIKYSNNANYVYSTPICDQSWKANAEVYTQYKQLKEKFSWIVKSGTSESNMELTDALFKVLTETISLTAKNINLNGYISNDGGNFALDQQGNMDVQDLRVKGELYCTNLAITTFNNPKYPEALDGSMNINIDETNGNDDIELEDGATFQTIGGFFNKCPKNLNGRTINVSFKTDITENVSSSYFYCGRIRFYCEGHKISGWVRIESIPTLTQMFGGSVEDPYGAIGSIMPYIGLNQGGVSASFVNYGSVNTSLYNMKVYKAANLASGCTESVAVASGNNGYTYVSNVTPINCEYGFRTNSHGRIHSDSSGGKASKYGFISVSGGYITLSNGSHTGGTKDNTYFSSGGQVIPGSGATFVGTAESGSNTSTTVNTTKSVTYTSNSGNTYRTTYSSWRNDGGVIQGNAYGSGNCIGYWFFGSQFLDLKGCSEISKVVLKVNRLKIGAWSSKLSLMLGFHNQTGKQTTPYMPAYFQSTDIGAYSGDYVSITITNQTVLDRIKAGTLKGFALYDSNFASGSYGGCSGTAKVTITYKE</sequence>
<keyword evidence="3" id="KW-1185">Reference proteome</keyword>
<keyword evidence="1" id="KW-0175">Coiled coil</keyword>
<dbReference type="EMBL" id="CP081135">
    <property type="protein sequence ID" value="UEL47591.1"/>
    <property type="molecule type" value="Genomic_DNA"/>
</dbReference>
<organism evidence="2 3">
    <name type="scientific">Terrisporobacter hibernicus</name>
    <dbReference type="NCBI Taxonomy" id="2813371"/>
    <lineage>
        <taxon>Bacteria</taxon>
        <taxon>Bacillati</taxon>
        <taxon>Bacillota</taxon>
        <taxon>Clostridia</taxon>
        <taxon>Peptostreptococcales</taxon>
        <taxon>Peptostreptococcaceae</taxon>
        <taxon>Terrisporobacter</taxon>
    </lineage>
</organism>
<evidence type="ECO:0000313" key="2">
    <source>
        <dbReference type="EMBL" id="UEL47591.1"/>
    </source>
</evidence>